<organism evidence="1 2">
    <name type="scientific">Thalassiosira oceanica</name>
    <name type="common">Marine diatom</name>
    <dbReference type="NCBI Taxonomy" id="159749"/>
    <lineage>
        <taxon>Eukaryota</taxon>
        <taxon>Sar</taxon>
        <taxon>Stramenopiles</taxon>
        <taxon>Ochrophyta</taxon>
        <taxon>Bacillariophyta</taxon>
        <taxon>Coscinodiscophyceae</taxon>
        <taxon>Thalassiosirophycidae</taxon>
        <taxon>Thalassiosirales</taxon>
        <taxon>Thalassiosiraceae</taxon>
        <taxon>Thalassiosira</taxon>
    </lineage>
</organism>
<protein>
    <submittedName>
        <fullName evidence="1">Uncharacterized protein</fullName>
    </submittedName>
</protein>
<dbReference type="AlphaFoldDB" id="K0SM31"/>
<gene>
    <name evidence="1" type="ORF">THAOC_13069</name>
</gene>
<reference evidence="1 2" key="1">
    <citation type="journal article" date="2012" name="Genome Biol.">
        <title>Genome and low-iron response of an oceanic diatom adapted to chronic iron limitation.</title>
        <authorList>
            <person name="Lommer M."/>
            <person name="Specht M."/>
            <person name="Roy A.S."/>
            <person name="Kraemer L."/>
            <person name="Andreson R."/>
            <person name="Gutowska M.A."/>
            <person name="Wolf J."/>
            <person name="Bergner S.V."/>
            <person name="Schilhabel M.B."/>
            <person name="Klostermeier U.C."/>
            <person name="Beiko R.G."/>
            <person name="Rosenstiel P."/>
            <person name="Hippler M."/>
            <person name="Laroche J."/>
        </authorList>
    </citation>
    <scope>NUCLEOTIDE SEQUENCE [LARGE SCALE GENOMIC DNA]</scope>
    <source>
        <strain evidence="1 2">CCMP1005</strain>
    </source>
</reference>
<dbReference type="Proteomes" id="UP000266841">
    <property type="component" value="Unassembled WGS sequence"/>
</dbReference>
<keyword evidence="2" id="KW-1185">Reference proteome</keyword>
<dbReference type="EMBL" id="AGNL01015315">
    <property type="protein sequence ID" value="EJK66029.1"/>
    <property type="molecule type" value="Genomic_DNA"/>
</dbReference>
<evidence type="ECO:0000313" key="2">
    <source>
        <dbReference type="Proteomes" id="UP000266841"/>
    </source>
</evidence>
<proteinExistence type="predicted"/>
<evidence type="ECO:0000313" key="1">
    <source>
        <dbReference type="EMBL" id="EJK66029.1"/>
    </source>
</evidence>
<name>K0SM31_THAOC</name>
<sequence>MTSIFVNFLVSIGGSSWETWATGGSGAAAQMDKSYKHILGIHLHKIGID</sequence>
<feature type="non-terminal residue" evidence="1">
    <location>
        <position position="1"/>
    </location>
</feature>
<accession>K0SM31</accession>
<comment type="caution">
    <text evidence="1">The sequence shown here is derived from an EMBL/GenBank/DDBJ whole genome shotgun (WGS) entry which is preliminary data.</text>
</comment>